<dbReference type="EMBL" id="DS231710">
    <property type="protein sequence ID" value="KNB12153.1"/>
    <property type="molecule type" value="Genomic_DNA"/>
</dbReference>
<dbReference type="InterPro" id="IPR013096">
    <property type="entry name" value="Cupin_2"/>
</dbReference>
<dbReference type="Proteomes" id="UP000009097">
    <property type="component" value="Unassembled WGS sequence"/>
</dbReference>
<name>A0A0J9VM95_FUSO4</name>
<dbReference type="KEGG" id="fox:FOXG_11802"/>
<evidence type="ECO:0000259" key="1">
    <source>
        <dbReference type="Pfam" id="PF07883"/>
    </source>
</evidence>
<evidence type="ECO:0000313" key="3">
    <source>
        <dbReference type="Proteomes" id="UP000009097"/>
    </source>
</evidence>
<accession>A0A0J9VM95</accession>
<evidence type="ECO:0000313" key="2">
    <source>
        <dbReference type="EMBL" id="KNB12153.1"/>
    </source>
</evidence>
<dbReference type="VEuPathDB" id="FungiDB:FOXG_11802"/>
<gene>
    <name evidence="2" type="ORF">FOXG_11802</name>
</gene>
<dbReference type="InterPro" id="IPR011051">
    <property type="entry name" value="RmlC_Cupin_sf"/>
</dbReference>
<dbReference type="PANTHER" id="PTHR36440:SF1">
    <property type="entry name" value="PUTATIVE (AFU_ORTHOLOGUE AFUA_8G07350)-RELATED"/>
    <property type="match status" value="1"/>
</dbReference>
<dbReference type="GeneID" id="28953184"/>
<dbReference type="CDD" id="cd02215">
    <property type="entry name" value="cupin_QDO_N_C"/>
    <property type="match status" value="1"/>
</dbReference>
<reference evidence="2" key="2">
    <citation type="journal article" date="2010" name="Nature">
        <title>Comparative genomics reveals mobile pathogenicity chromosomes in Fusarium.</title>
        <authorList>
            <person name="Ma L.J."/>
            <person name="van der Does H.C."/>
            <person name="Borkovich K.A."/>
            <person name="Coleman J.J."/>
            <person name="Daboussi M.J."/>
            <person name="Di Pietro A."/>
            <person name="Dufresne M."/>
            <person name="Freitag M."/>
            <person name="Grabherr M."/>
            <person name="Henrissat B."/>
            <person name="Houterman P.M."/>
            <person name="Kang S."/>
            <person name="Shim W.B."/>
            <person name="Woloshuk C."/>
            <person name="Xie X."/>
            <person name="Xu J.R."/>
            <person name="Antoniw J."/>
            <person name="Baker S.E."/>
            <person name="Bluhm B.H."/>
            <person name="Breakspear A."/>
            <person name="Brown D.W."/>
            <person name="Butchko R.A."/>
            <person name="Chapman S."/>
            <person name="Coulson R."/>
            <person name="Coutinho P.M."/>
            <person name="Danchin E.G."/>
            <person name="Diener A."/>
            <person name="Gale L.R."/>
            <person name="Gardiner D.M."/>
            <person name="Goff S."/>
            <person name="Hammond-Kosack K.E."/>
            <person name="Hilburn K."/>
            <person name="Hua-Van A."/>
            <person name="Jonkers W."/>
            <person name="Kazan K."/>
            <person name="Kodira C.D."/>
            <person name="Koehrsen M."/>
            <person name="Kumar L."/>
            <person name="Lee Y.H."/>
            <person name="Li L."/>
            <person name="Manners J.M."/>
            <person name="Miranda-Saavedra D."/>
            <person name="Mukherjee M."/>
            <person name="Park G."/>
            <person name="Park J."/>
            <person name="Park S.Y."/>
            <person name="Proctor R.H."/>
            <person name="Regev A."/>
            <person name="Ruiz-Roldan M.C."/>
            <person name="Sain D."/>
            <person name="Sakthikumar S."/>
            <person name="Sykes S."/>
            <person name="Schwartz D.C."/>
            <person name="Turgeon B.G."/>
            <person name="Wapinski I."/>
            <person name="Yoder O."/>
            <person name="Young S."/>
            <person name="Zeng Q."/>
            <person name="Zhou S."/>
            <person name="Galagan J."/>
            <person name="Cuomo C.A."/>
            <person name="Kistler H.C."/>
            <person name="Rep M."/>
        </authorList>
    </citation>
    <scope>NUCLEOTIDE SEQUENCE [LARGE SCALE GENOMIC DNA]</scope>
    <source>
        <strain evidence="2">4287</strain>
    </source>
</reference>
<dbReference type="AlphaFoldDB" id="A0A0J9VM95"/>
<sequence length="351" mass="38738">MSVPLHTSPPNERTSYMIDQLEGERISIPGSKGVFRILASSKQTNGGMAVFTSGAVLADAPGFHWHEEAHDVFLVTKGFLKLWSGDKCRIMGPGDFAYIPPHVIHNPLLLGPHTETVGLVAPGDWVDFFRYVGETYNGILVPETDDRDIKSMLMQKMMAAKDRFDVHFKRDYQPPEVGEWLESENQLAGPGEAYFLRANTGPRWLLGGVMSRPFILASQSGGKFSMSSIESSNVYGKSPLSKWLTFASIDHCFIVQEGLLRVKIKSGDNSSWNEAREGQTVVIAAGETFTLDFGSKYVRVWTFANGRGIEEVVQNAGSPTTGFVLPDEVGDWEESKLLEVCKDLGVEVAEL</sequence>
<dbReference type="PANTHER" id="PTHR36440">
    <property type="entry name" value="PUTATIVE (AFU_ORTHOLOGUE AFUA_8G07350)-RELATED"/>
    <property type="match status" value="1"/>
</dbReference>
<dbReference type="OrthoDB" id="2588190at2759"/>
<dbReference type="Gene3D" id="2.60.120.10">
    <property type="entry name" value="Jelly Rolls"/>
    <property type="match status" value="2"/>
</dbReference>
<dbReference type="SUPFAM" id="SSF51182">
    <property type="entry name" value="RmlC-like cupins"/>
    <property type="match status" value="1"/>
</dbReference>
<dbReference type="RefSeq" id="XP_018250198.1">
    <property type="nucleotide sequence ID" value="XM_018391536.1"/>
</dbReference>
<reference evidence="2" key="1">
    <citation type="submission" date="2007-04" db="EMBL/GenBank/DDBJ databases">
        <authorList>
            <consortium name="The Broad Institute Genome Sequencing Platform"/>
            <person name="Birren B."/>
            <person name="Lander E."/>
            <person name="Galagan J."/>
            <person name="Nusbaum C."/>
            <person name="Devon K."/>
            <person name="Ma L.-J."/>
            <person name="Jaffe D."/>
            <person name="Butler J."/>
            <person name="Alvarez P."/>
            <person name="Gnerre S."/>
            <person name="Grabherr M."/>
            <person name="Kleber M."/>
            <person name="Mauceli E."/>
            <person name="Brockman W."/>
            <person name="MacCallum I.A."/>
            <person name="Young S."/>
            <person name="LaButti K."/>
            <person name="DeCaprio D."/>
            <person name="Crawford M."/>
            <person name="Koehrsen M."/>
            <person name="Engels R."/>
            <person name="Montgomery P."/>
            <person name="Pearson M."/>
            <person name="Howarth C."/>
            <person name="Larson L."/>
            <person name="White J."/>
            <person name="O'Leary S."/>
            <person name="Kodira C."/>
            <person name="Zeng Q."/>
            <person name="Yandava C."/>
            <person name="Alvarado L."/>
            <person name="Kistler C."/>
            <person name="Shim W.-B."/>
            <person name="Kang S."/>
            <person name="Woloshuk C."/>
        </authorList>
    </citation>
    <scope>NUCLEOTIDE SEQUENCE</scope>
    <source>
        <strain evidence="2">4287</strain>
    </source>
</reference>
<protein>
    <recommendedName>
        <fullName evidence="1">Cupin type-2 domain-containing protein</fullName>
    </recommendedName>
</protein>
<dbReference type="InterPro" id="IPR014710">
    <property type="entry name" value="RmlC-like_jellyroll"/>
</dbReference>
<dbReference type="Pfam" id="PF07883">
    <property type="entry name" value="Cupin_2"/>
    <property type="match status" value="1"/>
</dbReference>
<feature type="domain" description="Cupin type-2" evidence="1">
    <location>
        <begin position="61"/>
        <end position="107"/>
    </location>
</feature>
<organism evidence="2 3">
    <name type="scientific">Fusarium oxysporum f. sp. lycopersici (strain 4287 / CBS 123668 / FGSC 9935 / NRRL 34936)</name>
    <name type="common">Fusarium vascular wilt of tomato</name>
    <dbReference type="NCBI Taxonomy" id="426428"/>
    <lineage>
        <taxon>Eukaryota</taxon>
        <taxon>Fungi</taxon>
        <taxon>Dikarya</taxon>
        <taxon>Ascomycota</taxon>
        <taxon>Pezizomycotina</taxon>
        <taxon>Sordariomycetes</taxon>
        <taxon>Hypocreomycetidae</taxon>
        <taxon>Hypocreales</taxon>
        <taxon>Nectriaceae</taxon>
        <taxon>Fusarium</taxon>
        <taxon>Fusarium oxysporum species complex</taxon>
    </lineage>
</organism>
<dbReference type="InterPro" id="IPR053146">
    <property type="entry name" value="QDO-like"/>
</dbReference>
<proteinExistence type="predicted"/>